<protein>
    <submittedName>
        <fullName evidence="2">Uncharacterized protein</fullName>
    </submittedName>
</protein>
<reference evidence="2 3" key="1">
    <citation type="submission" date="2017-11" db="EMBL/GenBank/DDBJ databases">
        <authorList>
            <person name="Duchaud E."/>
        </authorList>
    </citation>
    <scope>NUCLEOTIDE SEQUENCE [LARGE SCALE GENOMIC DNA]</scope>
    <source>
        <strain evidence="2 3">TNO010</strain>
    </source>
</reference>
<keyword evidence="1" id="KW-0812">Transmembrane</keyword>
<name>A0A2I2M8I5_9FLAO</name>
<dbReference type="EMBL" id="OENE01000015">
    <property type="protein sequence ID" value="SOU88853.1"/>
    <property type="molecule type" value="Genomic_DNA"/>
</dbReference>
<keyword evidence="1" id="KW-0472">Membrane</keyword>
<evidence type="ECO:0000256" key="1">
    <source>
        <dbReference type="SAM" id="Phobius"/>
    </source>
</evidence>
<gene>
    <name evidence="2" type="ORF">TNO010_220297</name>
</gene>
<organism evidence="2 3">
    <name type="scientific">Tenacibaculum finnmarkense genomovar ulcerans</name>
    <dbReference type="NCBI Taxonomy" id="2781388"/>
    <lineage>
        <taxon>Bacteria</taxon>
        <taxon>Pseudomonadati</taxon>
        <taxon>Bacteroidota</taxon>
        <taxon>Flavobacteriia</taxon>
        <taxon>Flavobacteriales</taxon>
        <taxon>Flavobacteriaceae</taxon>
        <taxon>Tenacibaculum</taxon>
        <taxon>Tenacibaculum finnmarkense</taxon>
    </lineage>
</organism>
<dbReference type="AlphaFoldDB" id="A0A2I2M8I5"/>
<sequence>MEFKRRFGSRKRTESKKGLFLIVVLIIVLYLFFNADNFLGKIL</sequence>
<feature type="transmembrane region" description="Helical" evidence="1">
    <location>
        <begin position="20"/>
        <end position="39"/>
    </location>
</feature>
<dbReference type="Proteomes" id="UP000490060">
    <property type="component" value="Unassembled WGS sequence"/>
</dbReference>
<accession>A0A2I2M8I5</accession>
<evidence type="ECO:0000313" key="2">
    <source>
        <dbReference type="EMBL" id="SOU88853.1"/>
    </source>
</evidence>
<proteinExistence type="predicted"/>
<dbReference type="RefSeq" id="WP_256444444.1">
    <property type="nucleotide sequence ID" value="NZ_JAJHTW010000001.1"/>
</dbReference>
<evidence type="ECO:0000313" key="3">
    <source>
        <dbReference type="Proteomes" id="UP000490060"/>
    </source>
</evidence>
<keyword evidence="1" id="KW-1133">Transmembrane helix</keyword>